<dbReference type="Pfam" id="PF02163">
    <property type="entry name" value="Peptidase_M50"/>
    <property type="match status" value="1"/>
</dbReference>
<evidence type="ECO:0000313" key="14">
    <source>
        <dbReference type="Proteomes" id="UP000178372"/>
    </source>
</evidence>
<evidence type="ECO:0000313" key="13">
    <source>
        <dbReference type="EMBL" id="OGK14948.1"/>
    </source>
</evidence>
<evidence type="ECO:0000256" key="11">
    <source>
        <dbReference type="SAM" id="Phobius"/>
    </source>
</evidence>
<keyword evidence="6" id="KW-0378">Hydrolase</keyword>
<protein>
    <recommendedName>
        <fullName evidence="12">Peptidase M50 domain-containing protein</fullName>
    </recommendedName>
</protein>
<dbReference type="GO" id="GO:0016020">
    <property type="term" value="C:membrane"/>
    <property type="evidence" value="ECO:0007669"/>
    <property type="project" value="UniProtKB-SubCell"/>
</dbReference>
<keyword evidence="4" id="KW-0645">Protease</keyword>
<evidence type="ECO:0000259" key="12">
    <source>
        <dbReference type="Pfam" id="PF02163"/>
    </source>
</evidence>
<dbReference type="InterPro" id="IPR004387">
    <property type="entry name" value="Pept_M50_Zn"/>
</dbReference>
<dbReference type="Gene3D" id="2.30.42.10">
    <property type="match status" value="1"/>
</dbReference>
<evidence type="ECO:0000256" key="8">
    <source>
        <dbReference type="ARBA" id="ARBA00022989"/>
    </source>
</evidence>
<dbReference type="GO" id="GO:0004222">
    <property type="term" value="F:metalloendopeptidase activity"/>
    <property type="evidence" value="ECO:0007669"/>
    <property type="project" value="InterPro"/>
</dbReference>
<accession>A0A1F7G7P2</accession>
<evidence type="ECO:0000256" key="5">
    <source>
        <dbReference type="ARBA" id="ARBA00022692"/>
    </source>
</evidence>
<feature type="domain" description="Peptidase M50" evidence="12">
    <location>
        <begin position="6"/>
        <end position="341"/>
    </location>
</feature>
<comment type="cofactor">
    <cofactor evidence="1">
        <name>Zn(2+)</name>
        <dbReference type="ChEBI" id="CHEBI:29105"/>
    </cofactor>
</comment>
<evidence type="ECO:0000256" key="10">
    <source>
        <dbReference type="ARBA" id="ARBA00023136"/>
    </source>
</evidence>
<dbReference type="Proteomes" id="UP000178372">
    <property type="component" value="Unassembled WGS sequence"/>
</dbReference>
<keyword evidence="8 11" id="KW-1133">Transmembrane helix</keyword>
<keyword evidence="10 11" id="KW-0472">Membrane</keyword>
<gene>
    <name evidence="13" type="ORF">A2690_04600</name>
</gene>
<comment type="similarity">
    <text evidence="3">Belongs to the peptidase M50B family.</text>
</comment>
<proteinExistence type="inferred from homology"/>
<evidence type="ECO:0000256" key="3">
    <source>
        <dbReference type="ARBA" id="ARBA00007931"/>
    </source>
</evidence>
<evidence type="ECO:0000256" key="4">
    <source>
        <dbReference type="ARBA" id="ARBA00022670"/>
    </source>
</evidence>
<sequence>MTIILFITILSLLILIHEFGHFIVAKKNGILVEEFGLGLPPRIFGVKIGETFYSLNILPIGGFVKVLGEEEAEKASIPKKLISRTFYSKRPLVKAGVVIAGVACNFLLGWMLISYLFTKGVPVPSTRVVVEKVEKNSPAALAGLKEGDKLIELKSGNSSEKLNSNEKLIKLTDKFAGAEIAITFKRGALDKTLMLTPRKNPPKGEGPLGIVLKPYEIKKYSITQAPFYGLYHSTRITGTVAKELLSTAFKFLTLQKTKTDVAGPVGIAILTREAARSGLDPLLQLIAILSLNLAVINIFPFPALDGGRLVMIVYEGVTKRKINPNIERRLNIAGFAILLSLILVVTISDLIKVATKTAFF</sequence>
<keyword evidence="7" id="KW-0862">Zinc</keyword>
<dbReference type="InterPro" id="IPR036034">
    <property type="entry name" value="PDZ_sf"/>
</dbReference>
<keyword evidence="5 11" id="KW-0812">Transmembrane</keyword>
<evidence type="ECO:0000256" key="2">
    <source>
        <dbReference type="ARBA" id="ARBA00004141"/>
    </source>
</evidence>
<evidence type="ECO:0000256" key="6">
    <source>
        <dbReference type="ARBA" id="ARBA00022801"/>
    </source>
</evidence>
<dbReference type="SUPFAM" id="SSF50156">
    <property type="entry name" value="PDZ domain-like"/>
    <property type="match status" value="1"/>
</dbReference>
<comment type="subcellular location">
    <subcellularLocation>
        <location evidence="2">Membrane</location>
        <topology evidence="2">Multi-pass membrane protein</topology>
    </subcellularLocation>
</comment>
<dbReference type="InterPro" id="IPR008915">
    <property type="entry name" value="Peptidase_M50"/>
</dbReference>
<evidence type="ECO:0000256" key="1">
    <source>
        <dbReference type="ARBA" id="ARBA00001947"/>
    </source>
</evidence>
<dbReference type="PANTHER" id="PTHR42837:SF2">
    <property type="entry name" value="MEMBRANE METALLOPROTEASE ARASP2, CHLOROPLASTIC-RELATED"/>
    <property type="match status" value="1"/>
</dbReference>
<reference evidence="13 14" key="1">
    <citation type="journal article" date="2016" name="Nat. Commun.">
        <title>Thousands of microbial genomes shed light on interconnected biogeochemical processes in an aquifer system.</title>
        <authorList>
            <person name="Anantharaman K."/>
            <person name="Brown C.T."/>
            <person name="Hug L.A."/>
            <person name="Sharon I."/>
            <person name="Castelle C.J."/>
            <person name="Probst A.J."/>
            <person name="Thomas B.C."/>
            <person name="Singh A."/>
            <person name="Wilkins M.J."/>
            <person name="Karaoz U."/>
            <person name="Brodie E.L."/>
            <person name="Williams K.H."/>
            <person name="Hubbard S.S."/>
            <person name="Banfield J.F."/>
        </authorList>
    </citation>
    <scope>NUCLEOTIDE SEQUENCE [LARGE SCALE GENOMIC DNA]</scope>
</reference>
<keyword evidence="9" id="KW-0482">Metalloprotease</keyword>
<feature type="transmembrane region" description="Helical" evidence="11">
    <location>
        <begin position="95"/>
        <end position="117"/>
    </location>
</feature>
<comment type="caution">
    <text evidence="13">The sequence shown here is derived from an EMBL/GenBank/DDBJ whole genome shotgun (WGS) entry which is preliminary data.</text>
</comment>
<feature type="transmembrane region" description="Helical" evidence="11">
    <location>
        <begin position="282"/>
        <end position="301"/>
    </location>
</feature>
<name>A0A1F7G7P2_9BACT</name>
<evidence type="ECO:0000256" key="9">
    <source>
        <dbReference type="ARBA" id="ARBA00023049"/>
    </source>
</evidence>
<feature type="transmembrane region" description="Helical" evidence="11">
    <location>
        <begin position="332"/>
        <end position="351"/>
    </location>
</feature>
<dbReference type="AlphaFoldDB" id="A0A1F7G7P2"/>
<evidence type="ECO:0000256" key="7">
    <source>
        <dbReference type="ARBA" id="ARBA00022833"/>
    </source>
</evidence>
<organism evidence="13 14">
    <name type="scientific">Candidatus Roizmanbacteria bacterium RIFCSPHIGHO2_01_FULL_39_12b</name>
    <dbReference type="NCBI Taxonomy" id="1802030"/>
    <lineage>
        <taxon>Bacteria</taxon>
        <taxon>Candidatus Roizmaniibacteriota</taxon>
    </lineage>
</organism>
<dbReference type="PANTHER" id="PTHR42837">
    <property type="entry name" value="REGULATOR OF SIGMA-E PROTEASE RSEP"/>
    <property type="match status" value="1"/>
</dbReference>
<dbReference type="GO" id="GO:0006508">
    <property type="term" value="P:proteolysis"/>
    <property type="evidence" value="ECO:0007669"/>
    <property type="project" value="UniProtKB-KW"/>
</dbReference>
<dbReference type="CDD" id="cd06163">
    <property type="entry name" value="S2P-M50_PDZ_RseP-like"/>
    <property type="match status" value="1"/>
</dbReference>
<dbReference type="EMBL" id="MFZF01000038">
    <property type="protein sequence ID" value="OGK14948.1"/>
    <property type="molecule type" value="Genomic_DNA"/>
</dbReference>